<dbReference type="AlphaFoldDB" id="A0A381Z8F2"/>
<sequence length="30" mass="3710">MKTVTTWQKIIYNSKKMFHCLDFWKNEFAA</sequence>
<evidence type="ECO:0000313" key="1">
    <source>
        <dbReference type="EMBL" id="SVA85152.1"/>
    </source>
</evidence>
<organism evidence="1">
    <name type="scientific">marine metagenome</name>
    <dbReference type="NCBI Taxonomy" id="408172"/>
    <lineage>
        <taxon>unclassified sequences</taxon>
        <taxon>metagenomes</taxon>
        <taxon>ecological metagenomes</taxon>
    </lineage>
</organism>
<reference evidence="1" key="1">
    <citation type="submission" date="2018-05" db="EMBL/GenBank/DDBJ databases">
        <authorList>
            <person name="Lanie J.A."/>
            <person name="Ng W.-L."/>
            <person name="Kazmierczak K.M."/>
            <person name="Andrzejewski T.M."/>
            <person name="Davidsen T.M."/>
            <person name="Wayne K.J."/>
            <person name="Tettelin H."/>
            <person name="Glass J.I."/>
            <person name="Rusch D."/>
            <person name="Podicherti R."/>
            <person name="Tsui H.-C.T."/>
            <person name="Winkler M.E."/>
        </authorList>
    </citation>
    <scope>NUCLEOTIDE SEQUENCE</scope>
</reference>
<accession>A0A381Z8F2</accession>
<name>A0A381Z8F2_9ZZZZ</name>
<feature type="non-terminal residue" evidence="1">
    <location>
        <position position="30"/>
    </location>
</feature>
<gene>
    <name evidence="1" type="ORF">METZ01_LOCUS138006</name>
</gene>
<proteinExistence type="predicted"/>
<protein>
    <submittedName>
        <fullName evidence="1">Uncharacterized protein</fullName>
    </submittedName>
</protein>
<dbReference type="EMBL" id="UINC01020235">
    <property type="protein sequence ID" value="SVA85152.1"/>
    <property type="molecule type" value="Genomic_DNA"/>
</dbReference>